<comment type="caution">
    <text evidence="2">The sequence shown here is derived from an EMBL/GenBank/DDBJ whole genome shotgun (WGS) entry which is preliminary data.</text>
</comment>
<keyword evidence="3" id="KW-1185">Reference proteome</keyword>
<evidence type="ECO:0000313" key="3">
    <source>
        <dbReference type="Proteomes" id="UP000536179"/>
    </source>
</evidence>
<proteinExistence type="predicted"/>
<reference evidence="2 3" key="1">
    <citation type="submission" date="2020-08" db="EMBL/GenBank/DDBJ databases">
        <title>Genomic Encyclopedia of Type Strains, Phase III (KMG-III): the genomes of soil and plant-associated and newly described type strains.</title>
        <authorList>
            <person name="Whitman W."/>
        </authorList>
    </citation>
    <scope>NUCLEOTIDE SEQUENCE [LARGE SCALE GENOMIC DNA]</scope>
    <source>
        <strain evidence="2 3">CECT 8075</strain>
    </source>
</reference>
<name>A0A7W5DYC8_9BACT</name>
<organism evidence="2 3">
    <name type="scientific">Aporhodopirellula rubra</name>
    <dbReference type="NCBI Taxonomy" id="980271"/>
    <lineage>
        <taxon>Bacteria</taxon>
        <taxon>Pseudomonadati</taxon>
        <taxon>Planctomycetota</taxon>
        <taxon>Planctomycetia</taxon>
        <taxon>Pirellulales</taxon>
        <taxon>Pirellulaceae</taxon>
        <taxon>Aporhodopirellula</taxon>
    </lineage>
</organism>
<feature type="compositionally biased region" description="Low complexity" evidence="1">
    <location>
        <begin position="29"/>
        <end position="38"/>
    </location>
</feature>
<feature type="compositionally biased region" description="Polar residues" evidence="1">
    <location>
        <begin position="258"/>
        <end position="283"/>
    </location>
</feature>
<accession>A0A7W5DYC8</accession>
<feature type="compositionally biased region" description="Polar residues" evidence="1">
    <location>
        <begin position="508"/>
        <end position="529"/>
    </location>
</feature>
<evidence type="ECO:0000313" key="2">
    <source>
        <dbReference type="EMBL" id="MBB3206705.1"/>
    </source>
</evidence>
<feature type="region of interest" description="Disordered" evidence="1">
    <location>
        <begin position="1"/>
        <end position="133"/>
    </location>
</feature>
<feature type="compositionally biased region" description="Low complexity" evidence="1">
    <location>
        <begin position="58"/>
        <end position="75"/>
    </location>
</feature>
<dbReference type="Proteomes" id="UP000536179">
    <property type="component" value="Unassembled WGS sequence"/>
</dbReference>
<feature type="region of interest" description="Disordered" evidence="1">
    <location>
        <begin position="252"/>
        <end position="374"/>
    </location>
</feature>
<evidence type="ECO:0000256" key="1">
    <source>
        <dbReference type="SAM" id="MobiDB-lite"/>
    </source>
</evidence>
<protein>
    <submittedName>
        <fullName evidence="2">Uncharacterized protein</fullName>
    </submittedName>
</protein>
<dbReference type="EMBL" id="JACHXU010000007">
    <property type="protein sequence ID" value="MBB3206705.1"/>
    <property type="molecule type" value="Genomic_DNA"/>
</dbReference>
<feature type="compositionally biased region" description="Acidic residues" evidence="1">
    <location>
        <begin position="47"/>
        <end position="57"/>
    </location>
</feature>
<feature type="region of interest" description="Disordered" evidence="1">
    <location>
        <begin position="154"/>
        <end position="177"/>
    </location>
</feature>
<dbReference type="AlphaFoldDB" id="A0A7W5DYC8"/>
<feature type="compositionally biased region" description="Polar residues" evidence="1">
    <location>
        <begin position="17"/>
        <end position="28"/>
    </location>
</feature>
<feature type="compositionally biased region" description="Polar residues" evidence="1">
    <location>
        <begin position="355"/>
        <end position="368"/>
    </location>
</feature>
<feature type="region of interest" description="Disordered" evidence="1">
    <location>
        <begin position="500"/>
        <end position="548"/>
    </location>
</feature>
<gene>
    <name evidence="2" type="ORF">FHS27_002517</name>
</gene>
<dbReference type="RefSeq" id="WP_184305149.1">
    <property type="nucleotide sequence ID" value="NZ_JACHXU010000007.1"/>
</dbReference>
<sequence length="548" mass="56602">MTLASETKNKTPDRAGASNQYSSRNSTSDALPPTLLRLPDLDPVDAQQDEYAPEDGGVENNADENGVVENEVAVETDTMATEPVRSVVKDPAPTASAKPQAPASPTHSATGPGNGPNALSEPLPSFGALPRAASTPPVFEESFVEVSAADESPATIEFSTGAKSKAHEERESQESSLLETMASRKALLVVLLLIAGLAVFMPRGGEGEIEDMSSLVAESDVMPSEQDFFSSVASSEATPESLFHSEIDGEAGAHNHASAGSPTATSHIGSPLANSHMIQQPSSDEFGMPVQPPHDHAHASTVSVSQPNAPPFPGYANQTQPGFDDPSSHHHVGMPNQPGMPNQNGAAMPPVAFDSASQPSGHRTTNTPEFDPSQLDAVSARLAAAANEEIRRMDAARAAAQTPQAYSQTGPVGTNAMPTDSFAMAPSIAQSTVSVEPVSAPRTEILQSRTPQAITNWKKYLPPVGSESLVEPTAAMQGVDANVSVGPRTTGLPDEPDFGFALPGETASGATGQDARSSSATGAAESMTTPEARVAMPSGGYSGASGIR</sequence>